<dbReference type="InterPro" id="IPR002181">
    <property type="entry name" value="Fibrinogen_a/b/g_C_dom"/>
</dbReference>
<dbReference type="SUPFAM" id="SSF56496">
    <property type="entry name" value="Fibrinogen C-terminal domain-like"/>
    <property type="match status" value="1"/>
</dbReference>
<proteinExistence type="predicted"/>
<dbReference type="Gene3D" id="3.90.215.10">
    <property type="entry name" value="Gamma Fibrinogen, chain A, domain 1"/>
    <property type="match status" value="1"/>
</dbReference>
<feature type="signal peptide" evidence="1">
    <location>
        <begin position="1"/>
        <end position="37"/>
    </location>
</feature>
<dbReference type="InterPro" id="IPR014716">
    <property type="entry name" value="Fibrinogen_a/b/g_C_1"/>
</dbReference>
<dbReference type="PROSITE" id="PS51406">
    <property type="entry name" value="FIBRINOGEN_C_2"/>
    <property type="match status" value="1"/>
</dbReference>
<dbReference type="Pfam" id="PF00147">
    <property type="entry name" value="Fibrinogen_C"/>
    <property type="match status" value="1"/>
</dbReference>
<gene>
    <name evidence="3" type="ORF">MAR_011835</name>
</gene>
<dbReference type="PANTHER" id="PTHR19143">
    <property type="entry name" value="FIBRINOGEN/TENASCIN/ANGIOPOEITIN"/>
    <property type="match status" value="1"/>
</dbReference>
<name>A0ABY7FZ81_MYAAR</name>
<evidence type="ECO:0000256" key="1">
    <source>
        <dbReference type="SAM" id="SignalP"/>
    </source>
</evidence>
<accession>A0ABY7FZ81</accession>
<dbReference type="InterPro" id="IPR036056">
    <property type="entry name" value="Fibrinogen-like_C"/>
</dbReference>
<feature type="chain" id="PRO_5047430446" evidence="1">
    <location>
        <begin position="38"/>
        <end position="245"/>
    </location>
</feature>
<evidence type="ECO:0000313" key="3">
    <source>
        <dbReference type="EMBL" id="WAR26131.1"/>
    </source>
</evidence>
<organism evidence="3 4">
    <name type="scientific">Mya arenaria</name>
    <name type="common">Soft-shell clam</name>
    <dbReference type="NCBI Taxonomy" id="6604"/>
    <lineage>
        <taxon>Eukaryota</taxon>
        <taxon>Metazoa</taxon>
        <taxon>Spiralia</taxon>
        <taxon>Lophotrochozoa</taxon>
        <taxon>Mollusca</taxon>
        <taxon>Bivalvia</taxon>
        <taxon>Autobranchia</taxon>
        <taxon>Heteroconchia</taxon>
        <taxon>Euheterodonta</taxon>
        <taxon>Imparidentia</taxon>
        <taxon>Neoheterodontei</taxon>
        <taxon>Myida</taxon>
        <taxon>Myoidea</taxon>
        <taxon>Myidae</taxon>
        <taxon>Mya</taxon>
    </lineage>
</organism>
<feature type="domain" description="Fibrinogen C-terminal" evidence="2">
    <location>
        <begin position="46"/>
        <end position="213"/>
    </location>
</feature>
<dbReference type="Proteomes" id="UP001164746">
    <property type="component" value="Chromosome 14"/>
</dbReference>
<dbReference type="EMBL" id="CP111025">
    <property type="protein sequence ID" value="WAR26131.1"/>
    <property type="molecule type" value="Genomic_DNA"/>
</dbReference>
<reference evidence="3" key="1">
    <citation type="submission" date="2022-11" db="EMBL/GenBank/DDBJ databases">
        <title>Centuries of genome instability and evolution in soft-shell clam transmissible cancer (bioRxiv).</title>
        <authorList>
            <person name="Hart S.F.M."/>
            <person name="Yonemitsu M.A."/>
            <person name="Giersch R.M."/>
            <person name="Beal B.F."/>
            <person name="Arriagada G."/>
            <person name="Davis B.W."/>
            <person name="Ostrander E.A."/>
            <person name="Goff S.P."/>
            <person name="Metzger M.J."/>
        </authorList>
    </citation>
    <scope>NUCLEOTIDE SEQUENCE</scope>
    <source>
        <strain evidence="3">MELC-2E11</strain>
        <tissue evidence="3">Siphon/mantle</tissue>
    </source>
</reference>
<keyword evidence="4" id="KW-1185">Reference proteome</keyword>
<dbReference type="SMART" id="SM00186">
    <property type="entry name" value="FBG"/>
    <property type="match status" value="1"/>
</dbReference>
<keyword evidence="1" id="KW-0732">Signal</keyword>
<evidence type="ECO:0000313" key="4">
    <source>
        <dbReference type="Proteomes" id="UP001164746"/>
    </source>
</evidence>
<protein>
    <submittedName>
        <fullName evidence="3">MFAP4-like protein</fullName>
    </submittedName>
</protein>
<sequence>MYLTLTYHIGRSSVRLNMQLWLLLLAVGSLGLISCTGFDNETALNADDFAKYEDCDDILKRGQYQQPGPYLVYLNSSEPITVYCDFDVNTGRLVIMQQKYGRVSFRMPYVHYTSSFGSLSGGDFWVGLHNMWSCSMNGYTVLTLTMQDWSNQIKRVRYNHFSVGNANSMYRLSIGGYDSANSDLPDDLYHNNGMPFATFDKPDTHNCAQNQGGDRRGLYKGITYYKGGNLRGRDGVRVGGSRLSF</sequence>
<dbReference type="InterPro" id="IPR050373">
    <property type="entry name" value="Fibrinogen_C-term_domain"/>
</dbReference>
<evidence type="ECO:0000259" key="2">
    <source>
        <dbReference type="PROSITE" id="PS51406"/>
    </source>
</evidence>